<dbReference type="AlphaFoldDB" id="A0A7H4MIH1"/>
<sequence length="221" mass="25187">MNIARFQMAFFYDSSTSVDFDGLSYFVRNALKKITGKEISNNPMLGVLPADAPAEIPRLQLNSTDNKLRVQSSLQRFDFFIERGETEKDVSAQVFSQVFDEVIEIHKKLNKEIVRVGLIALKTEEDDAPTESIVMKYLNAKALGDGNLIDDVNLAFNRKFEYEGQSFNCHLSIMTGTDLIRQRNLLVKQIDINSFEGVLFYEKHTPEVIKNAFFNTIESIN</sequence>
<reference evidence="1 2" key="1">
    <citation type="submission" date="2018-06" db="EMBL/GenBank/DDBJ databases">
        <authorList>
            <consortium name="Pathogen Informatics"/>
            <person name="Doyle S."/>
        </authorList>
    </citation>
    <scope>NUCLEOTIDE SEQUENCE [LARGE SCALE GENOMIC DNA]</scope>
    <source>
        <strain evidence="1 2">NCTC9177</strain>
    </source>
</reference>
<protein>
    <submittedName>
        <fullName evidence="1">Uncharacterized protein</fullName>
    </submittedName>
</protein>
<evidence type="ECO:0000313" key="2">
    <source>
        <dbReference type="Proteomes" id="UP000254545"/>
    </source>
</evidence>
<organism evidence="1 2">
    <name type="scientific">Klebsiella variicola</name>
    <dbReference type="NCBI Taxonomy" id="244366"/>
    <lineage>
        <taxon>Bacteria</taxon>
        <taxon>Pseudomonadati</taxon>
        <taxon>Pseudomonadota</taxon>
        <taxon>Gammaproteobacteria</taxon>
        <taxon>Enterobacterales</taxon>
        <taxon>Enterobacteriaceae</taxon>
        <taxon>Klebsiella/Raoultella group</taxon>
        <taxon>Klebsiella</taxon>
        <taxon>Klebsiella pneumoniae complex</taxon>
    </lineage>
</organism>
<dbReference type="RefSeq" id="WP_138100180.1">
    <property type="nucleotide sequence ID" value="NZ_CP183392.1"/>
</dbReference>
<evidence type="ECO:0000313" key="1">
    <source>
        <dbReference type="EMBL" id="STS90121.1"/>
    </source>
</evidence>
<accession>A0A7H4MIH1</accession>
<dbReference type="EMBL" id="UGKR01000003">
    <property type="protein sequence ID" value="STS90121.1"/>
    <property type="molecule type" value="Genomic_DNA"/>
</dbReference>
<comment type="caution">
    <text evidence="1">The sequence shown here is derived from an EMBL/GenBank/DDBJ whole genome shotgun (WGS) entry which is preliminary data.</text>
</comment>
<name>A0A7H4MIH1_KLEVA</name>
<dbReference type="Proteomes" id="UP000254545">
    <property type="component" value="Unassembled WGS sequence"/>
</dbReference>
<gene>
    <name evidence="1" type="ORF">NCTC9177_04011</name>
</gene>
<proteinExistence type="predicted"/>